<dbReference type="AlphaFoldDB" id="D7DR24"/>
<protein>
    <submittedName>
        <fullName evidence="5">Histidine triad (HIT) protein</fullName>
    </submittedName>
</protein>
<dbReference type="EMBL" id="CP002057">
    <property type="protein sequence ID" value="ADI37301.1"/>
    <property type="molecule type" value="Genomic_DNA"/>
</dbReference>
<accession>D7DR24</accession>
<dbReference type="PANTHER" id="PTHR46648:SF1">
    <property type="entry name" value="ADENOSINE 5'-MONOPHOSPHORAMIDASE HNT1"/>
    <property type="match status" value="1"/>
</dbReference>
<dbReference type="PRINTS" id="PR00332">
    <property type="entry name" value="HISTRIAD"/>
</dbReference>
<dbReference type="PROSITE" id="PS51084">
    <property type="entry name" value="HIT_2"/>
    <property type="match status" value="1"/>
</dbReference>
<keyword evidence="6" id="KW-1185">Reference proteome</keyword>
<evidence type="ECO:0000256" key="3">
    <source>
        <dbReference type="PROSITE-ProRule" id="PRU00464"/>
    </source>
</evidence>
<dbReference type="GO" id="GO:0009117">
    <property type="term" value="P:nucleotide metabolic process"/>
    <property type="evidence" value="ECO:0007669"/>
    <property type="project" value="TreeGrafter"/>
</dbReference>
<dbReference type="eggNOG" id="arCOG00419">
    <property type="taxonomic scope" value="Archaea"/>
</dbReference>
<dbReference type="KEGG" id="mvo:Mvol_1646"/>
<evidence type="ECO:0000313" key="5">
    <source>
        <dbReference type="EMBL" id="ADI37301.1"/>
    </source>
</evidence>
<dbReference type="InterPro" id="IPR019808">
    <property type="entry name" value="Histidine_triad_CS"/>
</dbReference>
<dbReference type="PROSITE" id="PS00892">
    <property type="entry name" value="HIT_1"/>
    <property type="match status" value="1"/>
</dbReference>
<dbReference type="InterPro" id="IPR039384">
    <property type="entry name" value="HINT"/>
</dbReference>
<dbReference type="InterPro" id="IPR001310">
    <property type="entry name" value="Histidine_triad_HIT"/>
</dbReference>
<dbReference type="STRING" id="456320.Mvol_1646"/>
<sequence length="131" mass="15362">MCIFCDIVNNKLPSRKLYEDDDFLVIMDAFPKSRGHTLILTKEHYEEFDEMPEELASKLIVLAHKMVKKLKVLDMDGYNIVNNNKPISGQEVPHVHFHIVPRYNNEKEPVFTISEPIEMDLDEIYELITKN</sequence>
<dbReference type="PANTHER" id="PTHR46648">
    <property type="entry name" value="HIT FAMILY PROTEIN 1"/>
    <property type="match status" value="1"/>
</dbReference>
<dbReference type="Gene3D" id="3.30.428.10">
    <property type="entry name" value="HIT-like"/>
    <property type="match status" value="1"/>
</dbReference>
<dbReference type="InterPro" id="IPR036265">
    <property type="entry name" value="HIT-like_sf"/>
</dbReference>
<dbReference type="InParanoid" id="D7DR24"/>
<evidence type="ECO:0000313" key="6">
    <source>
        <dbReference type="Proteomes" id="UP000007722"/>
    </source>
</evidence>
<dbReference type="Pfam" id="PF01230">
    <property type="entry name" value="HIT"/>
    <property type="match status" value="1"/>
</dbReference>
<feature type="active site" description="Tele-AMP-histidine intermediate" evidence="1">
    <location>
        <position position="96"/>
    </location>
</feature>
<dbReference type="Proteomes" id="UP000007722">
    <property type="component" value="Chromosome"/>
</dbReference>
<dbReference type="CDD" id="cd01277">
    <property type="entry name" value="HINT_subgroup"/>
    <property type="match status" value="1"/>
</dbReference>
<proteinExistence type="predicted"/>
<dbReference type="SUPFAM" id="SSF54197">
    <property type="entry name" value="HIT-like"/>
    <property type="match status" value="1"/>
</dbReference>
<dbReference type="HOGENOM" id="CLU_056776_3_2_2"/>
<reference evidence="5 6" key="1">
    <citation type="submission" date="2010-05" db="EMBL/GenBank/DDBJ databases">
        <title>Complete sequence of Methanococcus voltae A3.</title>
        <authorList>
            <consortium name="US DOE Joint Genome Institute"/>
            <person name="Lucas S."/>
            <person name="Copeland A."/>
            <person name="Lapidus A."/>
            <person name="Cheng J.-F."/>
            <person name="Bruce D."/>
            <person name="Goodwin L."/>
            <person name="Pitluck S."/>
            <person name="Lowry S."/>
            <person name="Clum A."/>
            <person name="Land M."/>
            <person name="Hauser L."/>
            <person name="Kyrpides N."/>
            <person name="Mikhailova N."/>
            <person name="Whitman W.B."/>
            <person name="Woyke T."/>
        </authorList>
    </citation>
    <scope>NUCLEOTIDE SEQUENCE [LARGE SCALE GENOMIC DNA]</scope>
    <source>
        <strain evidence="6">ATCC BAA-1334 / A3</strain>
    </source>
</reference>
<feature type="short sequence motif" description="Histidine triad motif" evidence="2 3">
    <location>
        <begin position="94"/>
        <end position="98"/>
    </location>
</feature>
<dbReference type="GO" id="GO:0003824">
    <property type="term" value="F:catalytic activity"/>
    <property type="evidence" value="ECO:0007669"/>
    <property type="project" value="InterPro"/>
</dbReference>
<evidence type="ECO:0000256" key="2">
    <source>
        <dbReference type="PIRSR" id="PIRSR601310-3"/>
    </source>
</evidence>
<dbReference type="FunCoup" id="D7DR24">
    <property type="interactions" value="119"/>
</dbReference>
<feature type="domain" description="HIT" evidence="4">
    <location>
        <begin position="3"/>
        <end position="111"/>
    </location>
</feature>
<evidence type="ECO:0000256" key="1">
    <source>
        <dbReference type="PIRSR" id="PIRSR601310-1"/>
    </source>
</evidence>
<name>D7DR24_METV3</name>
<dbReference type="OrthoDB" id="26806at2157"/>
<evidence type="ECO:0000259" key="4">
    <source>
        <dbReference type="PROSITE" id="PS51084"/>
    </source>
</evidence>
<organism evidence="5 6">
    <name type="scientific">Methanococcus voltae (strain ATCC BAA-1334 / A3)</name>
    <dbReference type="NCBI Taxonomy" id="456320"/>
    <lineage>
        <taxon>Archaea</taxon>
        <taxon>Methanobacteriati</taxon>
        <taxon>Methanobacteriota</taxon>
        <taxon>Methanomada group</taxon>
        <taxon>Methanococci</taxon>
        <taxon>Methanococcales</taxon>
        <taxon>Methanococcaceae</taxon>
        <taxon>Methanococcus</taxon>
    </lineage>
</organism>
<dbReference type="InterPro" id="IPR011146">
    <property type="entry name" value="HIT-like"/>
</dbReference>
<gene>
    <name evidence="5" type="ordered locus">Mvol_1646</name>
</gene>